<evidence type="ECO:0000256" key="1">
    <source>
        <dbReference type="SAM" id="Coils"/>
    </source>
</evidence>
<reference evidence="3" key="3">
    <citation type="submission" date="2025-09" db="UniProtKB">
        <authorList>
            <consortium name="Ensembl"/>
        </authorList>
    </citation>
    <scope>IDENTIFICATION</scope>
</reference>
<keyword evidence="1" id="KW-0175">Coiled coil</keyword>
<protein>
    <recommendedName>
        <fullName evidence="5">Small integral membrane protein 11</fullName>
    </recommendedName>
</protein>
<evidence type="ECO:0000313" key="3">
    <source>
        <dbReference type="Ensembl" id="ENSAOCP00000024730.2"/>
    </source>
</evidence>
<organism evidence="3 4">
    <name type="scientific">Amphiprion ocellaris</name>
    <name type="common">Clown anemonefish</name>
    <dbReference type="NCBI Taxonomy" id="80972"/>
    <lineage>
        <taxon>Eukaryota</taxon>
        <taxon>Metazoa</taxon>
        <taxon>Chordata</taxon>
        <taxon>Craniata</taxon>
        <taxon>Vertebrata</taxon>
        <taxon>Euteleostomi</taxon>
        <taxon>Actinopterygii</taxon>
        <taxon>Neopterygii</taxon>
        <taxon>Teleostei</taxon>
        <taxon>Neoteleostei</taxon>
        <taxon>Acanthomorphata</taxon>
        <taxon>Ovalentaria</taxon>
        <taxon>Pomacentridae</taxon>
        <taxon>Amphiprion</taxon>
    </lineage>
</organism>
<dbReference type="GeneTree" id="ENSGT00640000091610"/>
<proteinExistence type="predicted"/>
<reference evidence="3 4" key="1">
    <citation type="submission" date="2022-01" db="EMBL/GenBank/DDBJ databases">
        <title>A chromosome-scale genome assembly of the false clownfish, Amphiprion ocellaris.</title>
        <authorList>
            <person name="Ryu T."/>
        </authorList>
    </citation>
    <scope>NUCLEOTIDE SEQUENCE [LARGE SCALE GENOMIC DNA]</scope>
</reference>
<accession>A0A3Q1CD12</accession>
<sequence>MFRFYWLVAVSPASLLETSINRCPGVAVNKNCDITGAKMINWKALDNVPVLLYILALKTLLLCLAFAGVKIYQSKKAEEALKKEQAEKRRLAQQTQELIDNLKED</sequence>
<dbReference type="OMA" id="TKMINWK"/>
<keyword evidence="2" id="KW-1133">Transmembrane helix</keyword>
<feature type="transmembrane region" description="Helical" evidence="2">
    <location>
        <begin position="50"/>
        <end position="72"/>
    </location>
</feature>
<evidence type="ECO:0008006" key="5">
    <source>
        <dbReference type="Google" id="ProtNLM"/>
    </source>
</evidence>
<dbReference type="Proteomes" id="UP001501940">
    <property type="component" value="Chromosome 24"/>
</dbReference>
<dbReference type="Pfam" id="PF14981">
    <property type="entry name" value="FAM165"/>
    <property type="match status" value="1"/>
</dbReference>
<dbReference type="PANTHER" id="PTHR35975:SF1">
    <property type="entry name" value="SMALL INTEGRAL MEMBRANE PROTEIN 11"/>
    <property type="match status" value="1"/>
</dbReference>
<name>A0A3Q1CD12_AMPOC</name>
<dbReference type="AlphaFoldDB" id="A0A3Q1CD12"/>
<keyword evidence="2" id="KW-0472">Membrane</keyword>
<keyword evidence="4" id="KW-1185">Reference proteome</keyword>
<keyword evidence="2" id="KW-0812">Transmembrane</keyword>
<reference evidence="3" key="2">
    <citation type="submission" date="2025-08" db="UniProtKB">
        <authorList>
            <consortium name="Ensembl"/>
        </authorList>
    </citation>
    <scope>IDENTIFICATION</scope>
</reference>
<dbReference type="Ensembl" id="ENSAOCT00000002022.2">
    <property type="protein sequence ID" value="ENSAOCP00000024730.2"/>
    <property type="gene ID" value="ENSAOCG00000011788.2"/>
</dbReference>
<dbReference type="InterPro" id="IPR042125">
    <property type="entry name" value="SMIM11"/>
</dbReference>
<evidence type="ECO:0000313" key="4">
    <source>
        <dbReference type="Proteomes" id="UP001501940"/>
    </source>
</evidence>
<dbReference type="PANTHER" id="PTHR35975">
    <property type="entry name" value="SMALL INTEGRAL MEMBRANE PROTEIN 11A"/>
    <property type="match status" value="1"/>
</dbReference>
<evidence type="ECO:0000256" key="2">
    <source>
        <dbReference type="SAM" id="Phobius"/>
    </source>
</evidence>
<feature type="coiled-coil region" evidence="1">
    <location>
        <begin position="69"/>
        <end position="105"/>
    </location>
</feature>